<dbReference type="PROSITE" id="PS51352">
    <property type="entry name" value="THIOREDOXIN_2"/>
    <property type="match status" value="1"/>
</dbReference>
<dbReference type="Gene3D" id="3.30.60.90">
    <property type="match status" value="1"/>
</dbReference>
<dbReference type="EMBL" id="MPUH01000271">
    <property type="protein sequence ID" value="OMJ84359.1"/>
    <property type="molecule type" value="Genomic_DNA"/>
</dbReference>
<dbReference type="InterPro" id="IPR050553">
    <property type="entry name" value="Thioredoxin_ResA/DsbE_sf"/>
</dbReference>
<dbReference type="AlphaFoldDB" id="A0A1R2C5V5"/>
<dbReference type="SMART" id="SM00291">
    <property type="entry name" value="ZnF_ZZ"/>
    <property type="match status" value="1"/>
</dbReference>
<sequence>MSDEIRQLGEGVIYKLEAYGYNDLSFTYYRETYLNNRDQKSEYFSLKGYGKKDRYLEFLETLTEKEQQIEIGIDFGPQVGDQCPDFSVKIPMTGEDKYFVWTEDDCKVYLISFWTTWNGPCNALISSIQKMMEENKHWEGKVEAVCVSLDDNMEIVNNRIKERKWDKVTSYWAGELKYDAESSRKFDVNQVPKCTLVRNGKVLWLGNPSERKLEDDINGLIQGNELLKNKSEDPENVSYNQEELDIMFEKARAKQEEFKQAHSNLKPPGLIAIYEWTLKKATISESYKFYVTGRYLTKYKNTGDSIFREFTEIFPFAKSKITYEEASIINRGDHCNLCNKNLNNHEIQYLCMFCEPEHYHCQECHILQRPGTGSAKFAHPHYLFMITESSDQLDEIKYGKHRWEVNNIRTEDPEDRRHKGIGCDNSDDPDGGCDGNVVGTRYKCAHCQDYDLCGKCLAKWITGGNKHMENAAREAGHLKSHVFVVMEFPNR</sequence>
<dbReference type="InterPro" id="IPR043145">
    <property type="entry name" value="Znf_ZZ_sf"/>
</dbReference>
<dbReference type="InterPro" id="IPR012336">
    <property type="entry name" value="Thioredoxin-like_fold"/>
</dbReference>
<evidence type="ECO:0000256" key="2">
    <source>
        <dbReference type="ARBA" id="ARBA00022771"/>
    </source>
</evidence>
<dbReference type="GO" id="GO:0008270">
    <property type="term" value="F:zinc ion binding"/>
    <property type="evidence" value="ECO:0007669"/>
    <property type="project" value="UniProtKB-KW"/>
</dbReference>
<dbReference type="Gene3D" id="3.40.30.10">
    <property type="entry name" value="Glutaredoxin"/>
    <property type="match status" value="1"/>
</dbReference>
<evidence type="ECO:0000256" key="1">
    <source>
        <dbReference type="ARBA" id="ARBA00022723"/>
    </source>
</evidence>
<feature type="domain" description="Thioredoxin" evidence="4">
    <location>
        <begin position="77"/>
        <end position="222"/>
    </location>
</feature>
<dbReference type="CDD" id="cd02340">
    <property type="entry name" value="ZZ_NBR1_like"/>
    <property type="match status" value="1"/>
</dbReference>
<dbReference type="PANTHER" id="PTHR42852">
    <property type="entry name" value="THIOL:DISULFIDE INTERCHANGE PROTEIN DSBE"/>
    <property type="match status" value="1"/>
</dbReference>
<dbReference type="SUPFAM" id="SSF57850">
    <property type="entry name" value="RING/U-box"/>
    <property type="match status" value="1"/>
</dbReference>
<dbReference type="InterPro" id="IPR013766">
    <property type="entry name" value="Thioredoxin_domain"/>
</dbReference>
<dbReference type="CDD" id="cd02947">
    <property type="entry name" value="TRX_family"/>
    <property type="match status" value="1"/>
</dbReference>
<evidence type="ECO:0000259" key="4">
    <source>
        <dbReference type="PROSITE" id="PS51352"/>
    </source>
</evidence>
<accession>A0A1R2C5V5</accession>
<comment type="caution">
    <text evidence="5">The sequence shown here is derived from an EMBL/GenBank/DDBJ whole genome shotgun (WGS) entry which is preliminary data.</text>
</comment>
<dbReference type="Pfam" id="PF00569">
    <property type="entry name" value="ZZ"/>
    <property type="match status" value="1"/>
</dbReference>
<dbReference type="Pfam" id="PF13905">
    <property type="entry name" value="Thioredoxin_8"/>
    <property type="match status" value="1"/>
</dbReference>
<keyword evidence="6" id="KW-1185">Reference proteome</keyword>
<evidence type="ECO:0000313" key="5">
    <source>
        <dbReference type="EMBL" id="OMJ84359.1"/>
    </source>
</evidence>
<name>A0A1R2C5V5_9CILI</name>
<keyword evidence="3" id="KW-0862">Zinc</keyword>
<proteinExistence type="predicted"/>
<reference evidence="5 6" key="1">
    <citation type="submission" date="2016-11" db="EMBL/GenBank/DDBJ databases">
        <title>The macronuclear genome of Stentor coeruleus: a giant cell with tiny introns.</title>
        <authorList>
            <person name="Slabodnick M."/>
            <person name="Ruby J.G."/>
            <person name="Reiff S.B."/>
            <person name="Swart E.C."/>
            <person name="Gosai S."/>
            <person name="Prabakaran S."/>
            <person name="Witkowska E."/>
            <person name="Larue G.E."/>
            <person name="Fisher S."/>
            <person name="Freeman R.M."/>
            <person name="Gunawardena J."/>
            <person name="Chu W."/>
            <person name="Stover N.A."/>
            <person name="Gregory B.D."/>
            <person name="Nowacki M."/>
            <person name="Derisi J."/>
            <person name="Roy S.W."/>
            <person name="Marshall W.F."/>
            <person name="Sood P."/>
        </authorList>
    </citation>
    <scope>NUCLEOTIDE SEQUENCE [LARGE SCALE GENOMIC DNA]</scope>
    <source>
        <strain evidence="5">WM001</strain>
    </source>
</reference>
<dbReference type="InterPro" id="IPR036249">
    <property type="entry name" value="Thioredoxin-like_sf"/>
</dbReference>
<dbReference type="Proteomes" id="UP000187209">
    <property type="component" value="Unassembled WGS sequence"/>
</dbReference>
<gene>
    <name evidence="5" type="ORF">SteCoe_14508</name>
</gene>
<protein>
    <recommendedName>
        <fullName evidence="4">Thioredoxin domain-containing protein</fullName>
    </recommendedName>
</protein>
<evidence type="ECO:0000313" key="6">
    <source>
        <dbReference type="Proteomes" id="UP000187209"/>
    </source>
</evidence>
<keyword evidence="1" id="KW-0479">Metal-binding</keyword>
<evidence type="ECO:0000256" key="3">
    <source>
        <dbReference type="ARBA" id="ARBA00022833"/>
    </source>
</evidence>
<keyword evidence="2" id="KW-0863">Zinc-finger</keyword>
<dbReference type="InterPro" id="IPR000433">
    <property type="entry name" value="Znf_ZZ"/>
</dbReference>
<dbReference type="SUPFAM" id="SSF52833">
    <property type="entry name" value="Thioredoxin-like"/>
    <property type="match status" value="1"/>
</dbReference>
<organism evidence="5 6">
    <name type="scientific">Stentor coeruleus</name>
    <dbReference type="NCBI Taxonomy" id="5963"/>
    <lineage>
        <taxon>Eukaryota</taxon>
        <taxon>Sar</taxon>
        <taxon>Alveolata</taxon>
        <taxon>Ciliophora</taxon>
        <taxon>Postciliodesmatophora</taxon>
        <taxon>Heterotrichea</taxon>
        <taxon>Heterotrichida</taxon>
        <taxon>Stentoridae</taxon>
        <taxon>Stentor</taxon>
    </lineage>
</organism>
<dbReference type="OrthoDB" id="312690at2759"/>
<dbReference type="PANTHER" id="PTHR42852:SF17">
    <property type="entry name" value="THIOREDOXIN-LIKE PROTEIN HI_1115"/>
    <property type="match status" value="1"/>
</dbReference>